<dbReference type="GO" id="GO:0005737">
    <property type="term" value="C:cytoplasm"/>
    <property type="evidence" value="ECO:0007669"/>
    <property type="project" value="UniProtKB-UniRule"/>
</dbReference>
<dbReference type="PROSITE" id="PS50991">
    <property type="entry name" value="PYR_CT"/>
    <property type="match status" value="1"/>
</dbReference>
<protein>
    <recommendedName>
        <fullName evidence="5 14">2-isopropylmalate synthase</fullName>
        <ecNumber evidence="4 14">2.3.3.13</ecNumber>
    </recommendedName>
    <alternativeName>
        <fullName evidence="12 14">Alpha-IPM synthase</fullName>
    </alternativeName>
    <alternativeName>
        <fullName evidence="14">Alpha-isopropylmalate synthase</fullName>
    </alternativeName>
</protein>
<keyword evidence="10 14" id="KW-0464">Manganese</keyword>
<dbReference type="InterPro" id="IPR005671">
    <property type="entry name" value="LeuA_bact_synth"/>
</dbReference>
<dbReference type="KEGG" id="xba:C7S18_06675"/>
<feature type="region of interest" description="Regulatory domain" evidence="14">
    <location>
        <begin position="391"/>
        <end position="517"/>
    </location>
</feature>
<evidence type="ECO:0000256" key="4">
    <source>
        <dbReference type="ARBA" id="ARBA00012973"/>
    </source>
</evidence>
<keyword evidence="11 14" id="KW-0100">Branched-chain amino acid biosynthesis</keyword>
<dbReference type="GO" id="GO:0030145">
    <property type="term" value="F:manganese ion binding"/>
    <property type="evidence" value="ECO:0007669"/>
    <property type="project" value="UniProtKB-UniRule"/>
</dbReference>
<comment type="pathway">
    <text evidence="2 14">Amino-acid biosynthesis; L-leucine biosynthesis; L-leucine from 3-methyl-2-oxobutanoate: step 1/4.</text>
</comment>
<dbReference type="SUPFAM" id="SSF110921">
    <property type="entry name" value="2-isopropylmalate synthase LeuA, allosteric (dimerisation) domain"/>
    <property type="match status" value="1"/>
</dbReference>
<dbReference type="Proteomes" id="UP000241074">
    <property type="component" value="Chromosome"/>
</dbReference>
<dbReference type="FunFam" id="3.30.160.270:FF:000003">
    <property type="entry name" value="2-isopropylmalate synthase"/>
    <property type="match status" value="1"/>
</dbReference>
<dbReference type="InterPro" id="IPR013785">
    <property type="entry name" value="Aldolase_TIM"/>
</dbReference>
<dbReference type="Pfam" id="PF08502">
    <property type="entry name" value="LeuA_dimer"/>
    <property type="match status" value="1"/>
</dbReference>
<dbReference type="SUPFAM" id="SSF51569">
    <property type="entry name" value="Aldolase"/>
    <property type="match status" value="1"/>
</dbReference>
<reference evidence="16 17" key="2">
    <citation type="submission" date="2018-03" db="EMBL/GenBank/DDBJ databases">
        <authorList>
            <person name="Keele B.F."/>
        </authorList>
    </citation>
    <scope>NUCLEOTIDE SEQUENCE [LARGE SCALE GENOMIC DNA]</scope>
    <source>
        <strain evidence="16 17">D13</strain>
    </source>
</reference>
<feature type="binding site" evidence="14">
    <location>
        <position position="202"/>
    </location>
    <ligand>
        <name>Mn(2+)</name>
        <dbReference type="ChEBI" id="CHEBI:29035"/>
    </ligand>
</feature>
<feature type="domain" description="Pyruvate carboxyltransferase" evidence="15">
    <location>
        <begin position="5"/>
        <end position="263"/>
    </location>
</feature>
<accession>A0A2P1PPY5</accession>
<feature type="binding site" evidence="14">
    <location>
        <position position="14"/>
    </location>
    <ligand>
        <name>Mn(2+)</name>
        <dbReference type="ChEBI" id="CHEBI:29035"/>
    </ligand>
</feature>
<dbReference type="InterPro" id="IPR013709">
    <property type="entry name" value="2-isopropylmalate_synth_dimer"/>
</dbReference>
<evidence type="ECO:0000256" key="6">
    <source>
        <dbReference type="ARBA" id="ARBA00022430"/>
    </source>
</evidence>
<dbReference type="AlphaFoldDB" id="A0A2P1PPY5"/>
<keyword evidence="7 14" id="KW-0028">Amino-acid biosynthesis</keyword>
<reference evidence="16 17" key="1">
    <citation type="submission" date="2018-03" db="EMBL/GenBank/DDBJ databases">
        <title>Ahniella affigens gen. nov., sp. nov., a gammaproteobacterium isolated from sandy soil near a stream.</title>
        <authorList>
            <person name="Ko Y."/>
            <person name="Kim J.-H."/>
        </authorList>
    </citation>
    <scope>NUCLEOTIDE SEQUENCE [LARGE SCALE GENOMIC DNA]</scope>
    <source>
        <strain evidence="16 17">D13</strain>
    </source>
</reference>
<comment type="catalytic activity">
    <reaction evidence="1 14">
        <text>3-methyl-2-oxobutanoate + acetyl-CoA + H2O = (2S)-2-isopropylmalate + CoA + H(+)</text>
        <dbReference type="Rhea" id="RHEA:21524"/>
        <dbReference type="ChEBI" id="CHEBI:1178"/>
        <dbReference type="ChEBI" id="CHEBI:11851"/>
        <dbReference type="ChEBI" id="CHEBI:15377"/>
        <dbReference type="ChEBI" id="CHEBI:15378"/>
        <dbReference type="ChEBI" id="CHEBI:57287"/>
        <dbReference type="ChEBI" id="CHEBI:57288"/>
        <dbReference type="EC" id="2.3.3.13"/>
    </reaction>
</comment>
<dbReference type="InterPro" id="IPR050073">
    <property type="entry name" value="2-IPM_HCS-like"/>
</dbReference>
<keyword evidence="14" id="KW-0963">Cytoplasm</keyword>
<sequence length="517" mass="55669">MTDRLIIFDTTLRDGEQSPGCSLNRMQKLRMAETLVQLGVDVIEAGYPNASQDDFDAVHAIAQLAQGVTVCGLARCNEADIEATAAAILPAASSRIHVFIAASPIHREMKLKMSRAEVVERAVKGVRQARARCADVEFSAEDATRAEPDFLVELFSAAIAAGARTINVPDTVGFTTPSEYRELIRLLRREVRGIEHAVISTHCHNDLGLAVANSLAGVEAGARQIECTLGGIGERAGNAAMEEIVMAVRTRADQFGVHTRIVTPKIYGAARTLSSLIAQPIARNKPIVGQNAFAHESGIHQHGMIADRSTYEIMKPEDIGVPGSQLILGKHSGRAAVKDRLSQLGYDVHEAEVEPLMVRYKHLADRKKEVFDADLEALYLGVDPNDTQPWTLHSLHVSTAVGNSAEPTASISLRSADNHVVREAAVGDGPIDAIARATARATQLSFKLIDYSVQSVTQGGDAQGRANVRVQFEGREYRGQSVSTDVIEASARALVDAINRVVSVTAARQRNLKATGT</sequence>
<comment type="similarity">
    <text evidence="3 14">Belongs to the alpha-IPM synthase/homocitrate synthase family. LeuA type 1 subfamily.</text>
</comment>
<dbReference type="CDD" id="cd07940">
    <property type="entry name" value="DRE_TIM_IPMS"/>
    <property type="match status" value="1"/>
</dbReference>
<evidence type="ECO:0000256" key="11">
    <source>
        <dbReference type="ARBA" id="ARBA00023304"/>
    </source>
</evidence>
<dbReference type="GO" id="GO:0003852">
    <property type="term" value="F:2-isopropylmalate synthase activity"/>
    <property type="evidence" value="ECO:0007669"/>
    <property type="project" value="UniProtKB-UniRule"/>
</dbReference>
<dbReference type="UniPathway" id="UPA00048">
    <property type="reaction ID" value="UER00070"/>
</dbReference>
<dbReference type="InterPro" id="IPR002034">
    <property type="entry name" value="AIPM/Hcit_synth_CS"/>
</dbReference>
<evidence type="ECO:0000256" key="9">
    <source>
        <dbReference type="ARBA" id="ARBA00022723"/>
    </source>
</evidence>
<dbReference type="PROSITE" id="PS00815">
    <property type="entry name" value="AIPM_HOMOCIT_SYNTH_1"/>
    <property type="match status" value="1"/>
</dbReference>
<evidence type="ECO:0000256" key="8">
    <source>
        <dbReference type="ARBA" id="ARBA00022679"/>
    </source>
</evidence>
<evidence type="ECO:0000256" key="3">
    <source>
        <dbReference type="ARBA" id="ARBA00009396"/>
    </source>
</evidence>
<proteinExistence type="inferred from homology"/>
<keyword evidence="8 14" id="KW-0808">Transferase</keyword>
<comment type="cofactor">
    <cofactor evidence="14">
        <name>Mn(2+)</name>
        <dbReference type="ChEBI" id="CHEBI:29035"/>
    </cofactor>
</comment>
<dbReference type="GO" id="GO:0009098">
    <property type="term" value="P:L-leucine biosynthetic process"/>
    <property type="evidence" value="ECO:0007669"/>
    <property type="project" value="UniProtKB-UniRule"/>
</dbReference>
<evidence type="ECO:0000256" key="10">
    <source>
        <dbReference type="ARBA" id="ARBA00023211"/>
    </source>
</evidence>
<dbReference type="GO" id="GO:0003985">
    <property type="term" value="F:acetyl-CoA C-acetyltransferase activity"/>
    <property type="evidence" value="ECO:0007669"/>
    <property type="project" value="UniProtKB-UniRule"/>
</dbReference>
<feature type="binding site" evidence="14">
    <location>
        <position position="238"/>
    </location>
    <ligand>
        <name>Mn(2+)</name>
        <dbReference type="ChEBI" id="CHEBI:29035"/>
    </ligand>
</feature>
<dbReference type="InterPro" id="IPR036230">
    <property type="entry name" value="LeuA_allosteric_dom_sf"/>
</dbReference>
<evidence type="ECO:0000313" key="17">
    <source>
        <dbReference type="Proteomes" id="UP000241074"/>
    </source>
</evidence>
<dbReference type="NCBIfam" id="TIGR00973">
    <property type="entry name" value="leuA_bact"/>
    <property type="match status" value="1"/>
</dbReference>
<evidence type="ECO:0000259" key="15">
    <source>
        <dbReference type="PROSITE" id="PS50991"/>
    </source>
</evidence>
<keyword evidence="6 14" id="KW-0432">Leucine biosynthesis</keyword>
<comment type="function">
    <text evidence="13 14">Catalyzes the condensation of the acetyl group of acetyl-CoA with 3-methyl-2-oxobutanoate (2-ketoisovalerate) to form 3-carboxy-3-hydroxy-4-methylpentanoate (2-isopropylmalate).</text>
</comment>
<dbReference type="PANTHER" id="PTHR10277:SF9">
    <property type="entry name" value="2-ISOPROPYLMALATE SYNTHASE 1, CHLOROPLASTIC-RELATED"/>
    <property type="match status" value="1"/>
</dbReference>
<dbReference type="HAMAP" id="MF_01025">
    <property type="entry name" value="LeuA_type1"/>
    <property type="match status" value="1"/>
</dbReference>
<feature type="binding site" evidence="14">
    <location>
        <position position="204"/>
    </location>
    <ligand>
        <name>Mn(2+)</name>
        <dbReference type="ChEBI" id="CHEBI:29035"/>
    </ligand>
</feature>
<dbReference type="Pfam" id="PF22617">
    <property type="entry name" value="HCS_D2"/>
    <property type="match status" value="1"/>
</dbReference>
<dbReference type="PANTHER" id="PTHR10277">
    <property type="entry name" value="HOMOCITRATE SYNTHASE-RELATED"/>
    <property type="match status" value="1"/>
</dbReference>
<keyword evidence="9 14" id="KW-0479">Metal-binding</keyword>
<dbReference type="RefSeq" id="WP_106890828.1">
    <property type="nucleotide sequence ID" value="NZ_CP027860.1"/>
</dbReference>
<dbReference type="NCBIfam" id="NF002086">
    <property type="entry name" value="PRK00915.1-3"/>
    <property type="match status" value="1"/>
</dbReference>
<dbReference type="FunFam" id="1.10.238.260:FF:000001">
    <property type="entry name" value="2-isopropylmalate synthase"/>
    <property type="match status" value="1"/>
</dbReference>
<evidence type="ECO:0000256" key="12">
    <source>
        <dbReference type="ARBA" id="ARBA00029993"/>
    </source>
</evidence>
<evidence type="ECO:0000256" key="2">
    <source>
        <dbReference type="ARBA" id="ARBA00004689"/>
    </source>
</evidence>
<evidence type="ECO:0000256" key="1">
    <source>
        <dbReference type="ARBA" id="ARBA00000064"/>
    </source>
</evidence>
<dbReference type="EMBL" id="CP027860">
    <property type="protein sequence ID" value="AVP96903.1"/>
    <property type="molecule type" value="Genomic_DNA"/>
</dbReference>
<evidence type="ECO:0000256" key="14">
    <source>
        <dbReference type="HAMAP-Rule" id="MF_01025"/>
    </source>
</evidence>
<dbReference type="SMART" id="SM00917">
    <property type="entry name" value="LeuA_dimer"/>
    <property type="match status" value="1"/>
</dbReference>
<gene>
    <name evidence="14" type="primary">leuA</name>
    <name evidence="16" type="ORF">C7S18_06675</name>
</gene>
<dbReference type="Pfam" id="PF00682">
    <property type="entry name" value="HMGL-like"/>
    <property type="match status" value="1"/>
</dbReference>
<evidence type="ECO:0000313" key="16">
    <source>
        <dbReference type="EMBL" id="AVP96903.1"/>
    </source>
</evidence>
<dbReference type="FunFam" id="3.20.20.70:FF:000010">
    <property type="entry name" value="2-isopropylmalate synthase"/>
    <property type="match status" value="1"/>
</dbReference>
<dbReference type="OrthoDB" id="9803573at2"/>
<evidence type="ECO:0000256" key="7">
    <source>
        <dbReference type="ARBA" id="ARBA00022605"/>
    </source>
</evidence>
<dbReference type="Gene3D" id="1.10.238.260">
    <property type="match status" value="1"/>
</dbReference>
<organism evidence="16 17">
    <name type="scientific">Ahniella affigens</name>
    <dbReference type="NCBI Taxonomy" id="2021234"/>
    <lineage>
        <taxon>Bacteria</taxon>
        <taxon>Pseudomonadati</taxon>
        <taxon>Pseudomonadota</taxon>
        <taxon>Gammaproteobacteria</taxon>
        <taxon>Lysobacterales</taxon>
        <taxon>Rhodanobacteraceae</taxon>
        <taxon>Ahniella</taxon>
    </lineage>
</organism>
<dbReference type="Gene3D" id="3.30.160.270">
    <property type="match status" value="1"/>
</dbReference>
<keyword evidence="17" id="KW-1185">Reference proteome</keyword>
<evidence type="ECO:0000256" key="13">
    <source>
        <dbReference type="ARBA" id="ARBA00037629"/>
    </source>
</evidence>
<comment type="subunit">
    <text evidence="14">Homodimer.</text>
</comment>
<dbReference type="InterPro" id="IPR000891">
    <property type="entry name" value="PYR_CT"/>
</dbReference>
<dbReference type="EC" id="2.3.3.13" evidence="4 14"/>
<dbReference type="InterPro" id="IPR054691">
    <property type="entry name" value="LeuA/HCS_post-cat"/>
</dbReference>
<dbReference type="Gene3D" id="3.20.20.70">
    <property type="entry name" value="Aldolase class I"/>
    <property type="match status" value="1"/>
</dbReference>
<name>A0A2P1PPY5_9GAMM</name>
<dbReference type="PROSITE" id="PS00816">
    <property type="entry name" value="AIPM_HOMOCIT_SYNTH_2"/>
    <property type="match status" value="1"/>
</dbReference>
<evidence type="ECO:0000256" key="5">
    <source>
        <dbReference type="ARBA" id="ARBA00018198"/>
    </source>
</evidence>